<proteinExistence type="predicted"/>
<evidence type="ECO:0000313" key="1">
    <source>
        <dbReference type="EMBL" id="ADG71246.1"/>
    </source>
</evidence>
<reference evidence="1 2" key="1">
    <citation type="journal article" date="2010" name="Stand. Genomic Sci.">
        <title>Complete genome sequence of Brachyspira murdochii type strain (56-150).</title>
        <authorList>
            <person name="Pati A."/>
            <person name="Sikorski J."/>
            <person name="Gronow S."/>
            <person name="Munk C."/>
            <person name="Lapidus A."/>
            <person name="Copeland A."/>
            <person name="Glavina Del Tio T."/>
            <person name="Nolan M."/>
            <person name="Lucas S."/>
            <person name="Chen F."/>
            <person name="Tice H."/>
            <person name="Cheng J.F."/>
            <person name="Han C."/>
            <person name="Detter J.C."/>
            <person name="Bruce D."/>
            <person name="Tapia R."/>
            <person name="Goodwin L."/>
            <person name="Pitluck S."/>
            <person name="Liolios K."/>
            <person name="Ivanova N."/>
            <person name="Mavromatis K."/>
            <person name="Mikhailova N."/>
            <person name="Chen A."/>
            <person name="Palaniappan K."/>
            <person name="Land M."/>
            <person name="Hauser L."/>
            <person name="Chang Y.J."/>
            <person name="Jeffries C.D."/>
            <person name="Spring S."/>
            <person name="Rohde M."/>
            <person name="Goker M."/>
            <person name="Bristow J."/>
            <person name="Eisen J.A."/>
            <person name="Markowitz V."/>
            <person name="Hugenholtz P."/>
            <person name="Kyrpides N.C."/>
            <person name="Klenk H.P."/>
        </authorList>
    </citation>
    <scope>NUCLEOTIDE SEQUENCE [LARGE SCALE GENOMIC DNA]</scope>
    <source>
        <strain evidence="2">ATCC 51284 / DSM 12563 / 56-150</strain>
    </source>
</reference>
<dbReference type="EMBL" id="CP001959">
    <property type="protein sequence ID" value="ADG71246.1"/>
    <property type="molecule type" value="Genomic_DNA"/>
</dbReference>
<gene>
    <name evidence="1" type="ordered locus">Bmur_1152</name>
</gene>
<protein>
    <submittedName>
        <fullName evidence="1">Uncharacterized protein</fullName>
    </submittedName>
</protein>
<dbReference type="AlphaFoldDB" id="D5U973"/>
<organism evidence="1 2">
    <name type="scientific">Brachyspira murdochii (strain ATCC 51284 / DSM 12563 / 56-150)</name>
    <name type="common">Serpulina murdochii</name>
    <dbReference type="NCBI Taxonomy" id="526224"/>
    <lineage>
        <taxon>Bacteria</taxon>
        <taxon>Pseudomonadati</taxon>
        <taxon>Spirochaetota</taxon>
        <taxon>Spirochaetia</taxon>
        <taxon>Brachyspirales</taxon>
        <taxon>Brachyspiraceae</taxon>
        <taxon>Brachyspira</taxon>
    </lineage>
</organism>
<dbReference type="KEGG" id="brm:Bmur_1152"/>
<dbReference type="HOGENOM" id="CLU_398321_0_0_12"/>
<name>D5U973_BRAM5</name>
<evidence type="ECO:0000313" key="2">
    <source>
        <dbReference type="Proteomes" id="UP000001915"/>
    </source>
</evidence>
<accession>D5U973</accession>
<dbReference type="Proteomes" id="UP000001915">
    <property type="component" value="Chromosome"/>
</dbReference>
<sequence length="674" mass="81150">MRKESINTADRKYNIKYYSNSDKNARYNYVLPSLRTLISENRECFIVSKISGDKPYSVEKALILEDDSIFTYEFNDFQAVKEDIKGIMTNYKDKILFFEIGVFADLYSYLRSHFELDIINYLSDDGKIDISNIEDNVFDKLPIKKDKLIKRMQNYYDDNKNCILPSYKVRDSIIKEDRKTSNKVLYSVYHLPVLEKIYYFENCKLNLKYIADIFFSDDNNENIDKSLLKKILSNKIKLIEESIKHLNYTELVRGIDNFKYIEEISLSKIIEHIFSLYYVFQHDSVLRDNYISSIDTEIKEYLSLSQYFSSDAIYFDKMFYHFAEKIKYLYLEGYTDIFSIGLDFSEEELIKYQYDEVIKLCIDKYNEMKNELKELFSELYSNNTLKTYVMHNLNHENYFENENKFKSILNYGHHYVSLILKNYDFLKFLCSFIRFRIDYDIVESGEDIVFSNIESKEQFSSKIDNIDSIIEDINTFFYIAESVYFFNPYMAKSYKDILDSLHSSLTYLYSSSEENKKDYNFLNELKNIDLKDVKKYEDIFINNALFFYNQENIYNEEDEKSLEDKVKEIEYEEIKFKEEENRERKIFFDANYKTIYKAVMYDIRLKEYGDYDKKYIEASFINALEYMYRVSYYKEYLIINNARLTNQYKENTILLDEELKTADLSKEIKDIKNV</sequence>
<dbReference type="RefSeq" id="WP_013113669.1">
    <property type="nucleotide sequence ID" value="NC_014150.1"/>
</dbReference>